<gene>
    <name evidence="2" type="ORF">SAMN05216466_1228</name>
</gene>
<dbReference type="RefSeq" id="WP_175772388.1">
    <property type="nucleotide sequence ID" value="NZ_CADERL010000008.1"/>
</dbReference>
<name>A0A1G8K747_9BURK</name>
<evidence type="ECO:0000313" key="2">
    <source>
        <dbReference type="EMBL" id="SDI39197.1"/>
    </source>
</evidence>
<protein>
    <submittedName>
        <fullName evidence="2">Uncharacterized protein</fullName>
    </submittedName>
</protein>
<keyword evidence="1" id="KW-0812">Transmembrane</keyword>
<reference evidence="2 3" key="1">
    <citation type="submission" date="2016-10" db="EMBL/GenBank/DDBJ databases">
        <authorList>
            <person name="de Groot N.N."/>
        </authorList>
    </citation>
    <scope>NUCLEOTIDE SEQUENCE [LARGE SCALE GENOMIC DNA]</scope>
    <source>
        <strain evidence="2 3">LMG 2247</strain>
    </source>
</reference>
<keyword evidence="1" id="KW-0472">Membrane</keyword>
<dbReference type="Proteomes" id="UP000199706">
    <property type="component" value="Unassembled WGS sequence"/>
</dbReference>
<sequence>MSISRRFGIQATVVFVPILMLFCWLFAHEWSAYTKADEALDSFQSFRLTLLAMEKVSA</sequence>
<accession>A0A1G8K747</accession>
<dbReference type="EMBL" id="FNCJ01000022">
    <property type="protein sequence ID" value="SDI39197.1"/>
    <property type="molecule type" value="Genomic_DNA"/>
</dbReference>
<proteinExistence type="predicted"/>
<dbReference type="AlphaFoldDB" id="A0A1G8K747"/>
<keyword evidence="1" id="KW-1133">Transmembrane helix</keyword>
<evidence type="ECO:0000256" key="1">
    <source>
        <dbReference type="SAM" id="Phobius"/>
    </source>
</evidence>
<organism evidence="2 3">
    <name type="scientific">Paraburkholderia phenazinium</name>
    <dbReference type="NCBI Taxonomy" id="60549"/>
    <lineage>
        <taxon>Bacteria</taxon>
        <taxon>Pseudomonadati</taxon>
        <taxon>Pseudomonadota</taxon>
        <taxon>Betaproteobacteria</taxon>
        <taxon>Burkholderiales</taxon>
        <taxon>Burkholderiaceae</taxon>
        <taxon>Paraburkholderia</taxon>
    </lineage>
</organism>
<feature type="transmembrane region" description="Helical" evidence="1">
    <location>
        <begin position="7"/>
        <end position="27"/>
    </location>
</feature>
<evidence type="ECO:0000313" key="3">
    <source>
        <dbReference type="Proteomes" id="UP000199706"/>
    </source>
</evidence>